<dbReference type="InterPro" id="IPR009033">
    <property type="entry name" value="Calreticulin/calnexin_P_dom_sf"/>
</dbReference>
<feature type="compositionally biased region" description="Basic and acidic residues" evidence="18">
    <location>
        <begin position="312"/>
        <end position="327"/>
    </location>
</feature>
<evidence type="ECO:0000256" key="11">
    <source>
        <dbReference type="ARBA" id="ARBA00023136"/>
    </source>
</evidence>
<keyword evidence="6" id="KW-0430">Lectin</keyword>
<feature type="chain" id="PRO_5017103911" description="Calnexin" evidence="17">
    <location>
        <begin position="29"/>
        <end position="619"/>
    </location>
</feature>
<dbReference type="GO" id="GO:0030246">
    <property type="term" value="F:carbohydrate binding"/>
    <property type="evidence" value="ECO:0007669"/>
    <property type="project" value="UniProtKB-KW"/>
</dbReference>
<evidence type="ECO:0000256" key="14">
    <source>
        <dbReference type="ARBA" id="ARBA00023186"/>
    </source>
</evidence>
<dbReference type="PRINTS" id="PR00626">
    <property type="entry name" value="CALRETICULIN"/>
</dbReference>
<evidence type="ECO:0000256" key="15">
    <source>
        <dbReference type="ARBA" id="ARBA00037525"/>
    </source>
</evidence>
<accession>A0A388LP77</accession>
<comment type="similarity">
    <text evidence="2 17">Belongs to the calreticulin family.</text>
</comment>
<dbReference type="PROSITE" id="PS00804">
    <property type="entry name" value="CALRETICULIN_2"/>
    <property type="match status" value="1"/>
</dbReference>
<evidence type="ECO:0000256" key="3">
    <source>
        <dbReference type="ARBA" id="ARBA00022692"/>
    </source>
</evidence>
<keyword evidence="10 17" id="KW-1133">Transmembrane helix</keyword>
<comment type="function">
    <text evidence="15">Calcium-binding protein that interacts with newly synthesized monoglucosylated glycoproteins in the endoplasmic reticulum. It may act in assisting protein assembly and/or in the retention within the ER of unassembled protein subunits. It seems to play a major role in the quality control apparatus of the ER by the retention of incorrectly folded proteins.</text>
</comment>
<dbReference type="EMBL" id="BFEA01000462">
    <property type="protein sequence ID" value="GBG84059.1"/>
    <property type="molecule type" value="Genomic_DNA"/>
</dbReference>
<sequence>MGRDKGGKAQPRRLWLLALLGVVGLAACACLTRVAVAAEEERREDVGVEGEASEAVASPPNKVELPSEGFEFLEVFDTPWEDRWVVSTQPGYEGVFKHAPSEGSEDYGLLLSEKARKYGIARELPKAVEPKGKTTVLQYDVRFQNGLDCGGAYLKYLLPQDLTSPSKLKDDTGYSVMFGPDKCGGTNKVHFIFRLKNPKTDKYVEHHLKSPPTVPGDKKSHVYSAILNSATNTLEVLIDGEVKKTANLLEDFEPAVNPPKEIDDPNDKKPADWVENAKIADPEATKPDDWDEDAPMELVDEDAVMPEGWLVDEPKMIDDPEASKPDVWDEDEDGEWEPPKVPNPKCEEAPGCGDWVRPMKRNPAYKGKWSAPLIDNPAYKGPWKPRRIANPDYFEVTSPEIEPIAAVGIEVWTMSDGILFDNIMIGHDVDVAKEIREKTWNVKHLKEKEAEGSKPKDGGDGEAVASLRTTIVKKIRAVVESNVPEKFAAQADSALEFIEDSLVAQVVLVLVVPLLVMLVVMRCVFGGGAAKAVATTLEGEEEDVAVIKKKDIATKDDVAEGEQEGEEGKARTEAGEVEAAEGDNAAVSDGGEGIKEQDGDSATEAPERRTLPQRRSRRA</sequence>
<comment type="caution">
    <text evidence="19">The sequence shown here is derived from an EMBL/GenBank/DDBJ whole genome shotgun (WGS) entry which is preliminary data.</text>
</comment>
<dbReference type="GO" id="GO:0005789">
    <property type="term" value="C:endoplasmic reticulum membrane"/>
    <property type="evidence" value="ECO:0007669"/>
    <property type="project" value="UniProtKB-SubCell"/>
</dbReference>
<reference evidence="19 20" key="1">
    <citation type="journal article" date="2018" name="Cell">
        <title>The Chara Genome: Secondary Complexity and Implications for Plant Terrestrialization.</title>
        <authorList>
            <person name="Nishiyama T."/>
            <person name="Sakayama H."/>
            <person name="Vries J.D."/>
            <person name="Buschmann H."/>
            <person name="Saint-Marcoux D."/>
            <person name="Ullrich K.K."/>
            <person name="Haas F.B."/>
            <person name="Vanderstraeten L."/>
            <person name="Becker D."/>
            <person name="Lang D."/>
            <person name="Vosolsobe S."/>
            <person name="Rombauts S."/>
            <person name="Wilhelmsson P.K.I."/>
            <person name="Janitza P."/>
            <person name="Kern R."/>
            <person name="Heyl A."/>
            <person name="Rumpler F."/>
            <person name="Villalobos L.I.A.C."/>
            <person name="Clay J.M."/>
            <person name="Skokan R."/>
            <person name="Toyoda A."/>
            <person name="Suzuki Y."/>
            <person name="Kagoshima H."/>
            <person name="Schijlen E."/>
            <person name="Tajeshwar N."/>
            <person name="Catarino B."/>
            <person name="Hetherington A.J."/>
            <person name="Saltykova A."/>
            <person name="Bonnot C."/>
            <person name="Breuninger H."/>
            <person name="Symeonidi A."/>
            <person name="Radhakrishnan G.V."/>
            <person name="Van Nieuwerburgh F."/>
            <person name="Deforce D."/>
            <person name="Chang C."/>
            <person name="Karol K.G."/>
            <person name="Hedrich R."/>
            <person name="Ulvskov P."/>
            <person name="Glockner G."/>
            <person name="Delwiche C.F."/>
            <person name="Petrasek J."/>
            <person name="Van de Peer Y."/>
            <person name="Friml J."/>
            <person name="Beilby M."/>
            <person name="Dolan L."/>
            <person name="Kohara Y."/>
            <person name="Sugano S."/>
            <person name="Fujiyama A."/>
            <person name="Delaux P.-M."/>
            <person name="Quint M."/>
            <person name="TheiBen G."/>
            <person name="Hagemann M."/>
            <person name="Harholt J."/>
            <person name="Dunand C."/>
            <person name="Zachgo S."/>
            <person name="Langdale J."/>
            <person name="Maumus F."/>
            <person name="Straeten D.V.D."/>
            <person name="Gould S.B."/>
            <person name="Rensing S.A."/>
        </authorList>
    </citation>
    <scope>NUCLEOTIDE SEQUENCE [LARGE SCALE GENOMIC DNA]</scope>
    <source>
        <strain evidence="19 20">S276</strain>
    </source>
</reference>
<dbReference type="GO" id="GO:0005509">
    <property type="term" value="F:calcium ion binding"/>
    <property type="evidence" value="ECO:0007669"/>
    <property type="project" value="InterPro"/>
</dbReference>
<dbReference type="InterPro" id="IPR018124">
    <property type="entry name" value="Calret/calnex_CS"/>
</dbReference>
<dbReference type="OrthoDB" id="1938156at2759"/>
<evidence type="ECO:0000256" key="1">
    <source>
        <dbReference type="ARBA" id="ARBA00004115"/>
    </source>
</evidence>
<dbReference type="GO" id="GO:0051082">
    <property type="term" value="F:unfolded protein binding"/>
    <property type="evidence" value="ECO:0007669"/>
    <property type="project" value="InterPro"/>
</dbReference>
<keyword evidence="5 17" id="KW-0732">Signal</keyword>
<evidence type="ECO:0000256" key="13">
    <source>
        <dbReference type="ARBA" id="ARBA00023180"/>
    </source>
</evidence>
<evidence type="ECO:0000256" key="12">
    <source>
        <dbReference type="ARBA" id="ARBA00023157"/>
    </source>
</evidence>
<evidence type="ECO:0000256" key="2">
    <source>
        <dbReference type="ARBA" id="ARBA00010983"/>
    </source>
</evidence>
<dbReference type="PROSITE" id="PS00803">
    <property type="entry name" value="CALRETICULIN_1"/>
    <property type="match status" value="1"/>
</dbReference>
<dbReference type="FunFam" id="2.60.120.200:FF:000048">
    <property type="entry name" value="Calnexin homolog"/>
    <property type="match status" value="1"/>
</dbReference>
<dbReference type="SUPFAM" id="SSF63887">
    <property type="entry name" value="P-domain of calnexin/calreticulin"/>
    <property type="match status" value="1"/>
</dbReference>
<keyword evidence="7" id="KW-0677">Repeat</keyword>
<keyword evidence="9" id="KW-0106">Calcium</keyword>
<dbReference type="FunFam" id="2.10.250.10:FF:000001">
    <property type="entry name" value="Calnexin homolog"/>
    <property type="match status" value="1"/>
</dbReference>
<comment type="subcellular location">
    <subcellularLocation>
        <location evidence="1">Endoplasmic reticulum membrane</location>
        <topology evidence="1">Single-pass type I membrane protein</topology>
    </subcellularLocation>
</comment>
<evidence type="ECO:0000256" key="18">
    <source>
        <dbReference type="SAM" id="MobiDB-lite"/>
    </source>
</evidence>
<keyword evidence="20" id="KW-1185">Reference proteome</keyword>
<dbReference type="Pfam" id="PF00262">
    <property type="entry name" value="Calreticulin"/>
    <property type="match status" value="1"/>
</dbReference>
<feature type="signal peptide" evidence="17">
    <location>
        <begin position="1"/>
        <end position="28"/>
    </location>
</feature>
<dbReference type="Gramene" id="GBG84059">
    <property type="protein sequence ID" value="GBG84059"/>
    <property type="gene ID" value="CBR_g37934"/>
</dbReference>
<evidence type="ECO:0000256" key="6">
    <source>
        <dbReference type="ARBA" id="ARBA00022734"/>
    </source>
</evidence>
<dbReference type="Gene3D" id="2.60.120.200">
    <property type="match status" value="1"/>
</dbReference>
<evidence type="ECO:0000256" key="16">
    <source>
        <dbReference type="PIRSR" id="PIRSR601580-3"/>
    </source>
</evidence>
<keyword evidence="14 17" id="KW-0143">Chaperone</keyword>
<gene>
    <name evidence="19" type="ORF">CBR_g37934</name>
</gene>
<dbReference type="OMA" id="FINTERW"/>
<dbReference type="Gene3D" id="2.10.250.10">
    <property type="entry name" value="Calreticulin/calnexin, P domain"/>
    <property type="match status" value="1"/>
</dbReference>
<evidence type="ECO:0000256" key="4">
    <source>
        <dbReference type="ARBA" id="ARBA00022723"/>
    </source>
</evidence>
<feature type="region of interest" description="Disordered" evidence="18">
    <location>
        <begin position="556"/>
        <end position="619"/>
    </location>
</feature>
<dbReference type="InterPro" id="IPR001580">
    <property type="entry name" value="Calret/calnex"/>
</dbReference>
<feature type="disulfide bond" evidence="16">
    <location>
        <begin position="149"/>
        <end position="183"/>
    </location>
</feature>
<evidence type="ECO:0000313" key="19">
    <source>
        <dbReference type="EMBL" id="GBG84059.1"/>
    </source>
</evidence>
<dbReference type="InterPro" id="IPR013320">
    <property type="entry name" value="ConA-like_dom_sf"/>
</dbReference>
<evidence type="ECO:0000256" key="10">
    <source>
        <dbReference type="ARBA" id="ARBA00022989"/>
    </source>
</evidence>
<evidence type="ECO:0000256" key="7">
    <source>
        <dbReference type="ARBA" id="ARBA00022737"/>
    </source>
</evidence>
<keyword evidence="12 16" id="KW-1015">Disulfide bond</keyword>
<dbReference type="AlphaFoldDB" id="A0A388LP77"/>
<keyword evidence="3 17" id="KW-0812">Transmembrane</keyword>
<proteinExistence type="inferred from homology"/>
<dbReference type="Proteomes" id="UP000265515">
    <property type="component" value="Unassembled WGS sequence"/>
</dbReference>
<evidence type="ECO:0008006" key="21">
    <source>
        <dbReference type="Google" id="ProtNLM"/>
    </source>
</evidence>
<evidence type="ECO:0000313" key="20">
    <source>
        <dbReference type="Proteomes" id="UP000265515"/>
    </source>
</evidence>
<dbReference type="SUPFAM" id="SSF49899">
    <property type="entry name" value="Concanavalin A-like lectins/glucanases"/>
    <property type="match status" value="1"/>
</dbReference>
<name>A0A388LP77_CHABU</name>
<evidence type="ECO:0000256" key="5">
    <source>
        <dbReference type="ARBA" id="ARBA00022729"/>
    </source>
</evidence>
<dbReference type="PANTHER" id="PTHR11073">
    <property type="entry name" value="CALRETICULIN AND CALNEXIN"/>
    <property type="match status" value="1"/>
</dbReference>
<keyword evidence="11 17" id="KW-0472">Membrane</keyword>
<feature type="region of interest" description="Disordered" evidence="18">
    <location>
        <begin position="43"/>
        <end position="62"/>
    </location>
</feature>
<organism evidence="19 20">
    <name type="scientific">Chara braunii</name>
    <name type="common">Braun's stonewort</name>
    <dbReference type="NCBI Taxonomy" id="69332"/>
    <lineage>
        <taxon>Eukaryota</taxon>
        <taxon>Viridiplantae</taxon>
        <taxon>Streptophyta</taxon>
        <taxon>Charophyceae</taxon>
        <taxon>Charales</taxon>
        <taxon>Characeae</taxon>
        <taxon>Chara</taxon>
    </lineage>
</organism>
<dbReference type="STRING" id="69332.A0A388LP77"/>
<protein>
    <recommendedName>
        <fullName evidence="21">Calnexin</fullName>
    </recommendedName>
</protein>
<dbReference type="GO" id="GO:0036503">
    <property type="term" value="P:ERAD pathway"/>
    <property type="evidence" value="ECO:0007669"/>
    <property type="project" value="TreeGrafter"/>
</dbReference>
<evidence type="ECO:0000256" key="17">
    <source>
        <dbReference type="RuleBase" id="RU362126"/>
    </source>
</evidence>
<dbReference type="GO" id="GO:0006457">
    <property type="term" value="P:protein folding"/>
    <property type="evidence" value="ECO:0007669"/>
    <property type="project" value="InterPro"/>
</dbReference>
<dbReference type="PANTHER" id="PTHR11073:SF1">
    <property type="entry name" value="CALNEXIN 14D-RELATED"/>
    <property type="match status" value="1"/>
</dbReference>
<keyword evidence="8 17" id="KW-0256">Endoplasmic reticulum</keyword>
<dbReference type="PROSITE" id="PS51257">
    <property type="entry name" value="PROKAR_LIPOPROTEIN"/>
    <property type="match status" value="1"/>
</dbReference>
<feature type="transmembrane region" description="Helical" evidence="17">
    <location>
        <begin position="502"/>
        <end position="521"/>
    </location>
</feature>
<feature type="region of interest" description="Disordered" evidence="18">
    <location>
        <begin position="311"/>
        <end position="354"/>
    </location>
</feature>
<evidence type="ECO:0000256" key="9">
    <source>
        <dbReference type="ARBA" id="ARBA00022837"/>
    </source>
</evidence>
<evidence type="ECO:0000256" key="8">
    <source>
        <dbReference type="ARBA" id="ARBA00022824"/>
    </source>
</evidence>
<keyword evidence="13" id="KW-0325">Glycoprotein</keyword>
<keyword evidence="4" id="KW-0479">Metal-binding</keyword>